<protein>
    <submittedName>
        <fullName evidence="1">Kinase</fullName>
    </submittedName>
</protein>
<dbReference type="GO" id="GO:0006281">
    <property type="term" value="P:DNA repair"/>
    <property type="evidence" value="ECO:0007669"/>
    <property type="project" value="TreeGrafter"/>
</dbReference>
<dbReference type="GO" id="GO:0003690">
    <property type="term" value="F:double-stranded DNA binding"/>
    <property type="evidence" value="ECO:0007669"/>
    <property type="project" value="TreeGrafter"/>
</dbReference>
<dbReference type="GO" id="GO:0046403">
    <property type="term" value="F:polynucleotide 3'-phosphatase activity"/>
    <property type="evidence" value="ECO:0007669"/>
    <property type="project" value="TreeGrafter"/>
</dbReference>
<dbReference type="RefSeq" id="WP_025605495.1">
    <property type="nucleotide sequence ID" value="NZ_CP021235.1"/>
</dbReference>
<evidence type="ECO:0000313" key="2">
    <source>
        <dbReference type="Proteomes" id="UP000266292"/>
    </source>
</evidence>
<reference evidence="2" key="1">
    <citation type="submission" date="2017-05" db="EMBL/GenBank/DDBJ databases">
        <authorList>
            <person name="Ray J."/>
            <person name="Price M."/>
            <person name="Deutschbauer A."/>
        </authorList>
    </citation>
    <scope>NUCLEOTIDE SEQUENCE [LARGE SCALE GENOMIC DNA]</scope>
    <source>
        <strain evidence="2">DSM 19842</strain>
    </source>
</reference>
<dbReference type="Proteomes" id="UP000266292">
    <property type="component" value="Chromosome"/>
</dbReference>
<dbReference type="KEGG" id="pact:CA264_06070"/>
<gene>
    <name evidence="1" type="ORF">CA264_06070</name>
</gene>
<dbReference type="Gene3D" id="3.40.50.300">
    <property type="entry name" value="P-loop containing nucleotide triphosphate hydrolases"/>
    <property type="match status" value="1"/>
</dbReference>
<sequence>MHAIIFCGIQASGKSTFYREHFFNTHMRISLDLLRTRNRENRFLELCLQTQLPFVVDNTNPTAAERARYIALAKAARYKVTCYFFESSSKDALLRNSTRTGRFLVPPKGIFGTHKKLQTPQLEEGYDSLYRVKLLPSGNYEVDLIATQEAL</sequence>
<proteinExistence type="predicted"/>
<evidence type="ECO:0000313" key="1">
    <source>
        <dbReference type="EMBL" id="ARS35043.1"/>
    </source>
</evidence>
<accession>A0A1X9YQ91</accession>
<dbReference type="Pfam" id="PF13671">
    <property type="entry name" value="AAA_33"/>
    <property type="match status" value="1"/>
</dbReference>
<dbReference type="SUPFAM" id="SSF52540">
    <property type="entry name" value="P-loop containing nucleoside triphosphate hydrolases"/>
    <property type="match status" value="1"/>
</dbReference>
<keyword evidence="1" id="KW-0418">Kinase</keyword>
<dbReference type="InterPro" id="IPR027417">
    <property type="entry name" value="P-loop_NTPase"/>
</dbReference>
<dbReference type="GO" id="GO:0046404">
    <property type="term" value="F:ATP-dependent polydeoxyribonucleotide 5'-hydroxyl-kinase activity"/>
    <property type="evidence" value="ECO:0007669"/>
    <property type="project" value="TreeGrafter"/>
</dbReference>
<name>A0A1X9YQ91_9BACT</name>
<organism evidence="1 2">
    <name type="scientific">Pontibacter actiniarum</name>
    <dbReference type="NCBI Taxonomy" id="323450"/>
    <lineage>
        <taxon>Bacteria</taxon>
        <taxon>Pseudomonadati</taxon>
        <taxon>Bacteroidota</taxon>
        <taxon>Cytophagia</taxon>
        <taxon>Cytophagales</taxon>
        <taxon>Hymenobacteraceae</taxon>
        <taxon>Pontibacter</taxon>
    </lineage>
</organism>
<keyword evidence="2" id="KW-1185">Reference proteome</keyword>
<dbReference type="PANTHER" id="PTHR12083:SF9">
    <property type="entry name" value="BIFUNCTIONAL POLYNUCLEOTIDE PHOSPHATASE_KINASE"/>
    <property type="match status" value="1"/>
</dbReference>
<dbReference type="OrthoDB" id="8564590at2"/>
<dbReference type="PANTHER" id="PTHR12083">
    <property type="entry name" value="BIFUNCTIONAL POLYNUCLEOTIDE PHOSPHATASE/KINASE"/>
    <property type="match status" value="1"/>
</dbReference>
<keyword evidence="1" id="KW-0808">Transferase</keyword>
<dbReference type="EMBL" id="CP021235">
    <property type="protein sequence ID" value="ARS35043.1"/>
    <property type="molecule type" value="Genomic_DNA"/>
</dbReference>
<dbReference type="AlphaFoldDB" id="A0A1X9YQ91"/>
<dbReference type="STRING" id="709015.GCA_000472485_01216"/>